<accession>A0ACC2NPG2</accession>
<evidence type="ECO:0000313" key="2">
    <source>
        <dbReference type="Proteomes" id="UP001239111"/>
    </source>
</evidence>
<comment type="caution">
    <text evidence="1">The sequence shown here is derived from an EMBL/GenBank/DDBJ whole genome shotgun (WGS) entry which is preliminary data.</text>
</comment>
<gene>
    <name evidence="1" type="ORF">QAD02_003458</name>
</gene>
<dbReference type="EMBL" id="CM056743">
    <property type="protein sequence ID" value="KAJ8672199.1"/>
    <property type="molecule type" value="Genomic_DNA"/>
</dbReference>
<organism evidence="1 2">
    <name type="scientific">Eretmocerus hayati</name>
    <dbReference type="NCBI Taxonomy" id="131215"/>
    <lineage>
        <taxon>Eukaryota</taxon>
        <taxon>Metazoa</taxon>
        <taxon>Ecdysozoa</taxon>
        <taxon>Arthropoda</taxon>
        <taxon>Hexapoda</taxon>
        <taxon>Insecta</taxon>
        <taxon>Pterygota</taxon>
        <taxon>Neoptera</taxon>
        <taxon>Endopterygota</taxon>
        <taxon>Hymenoptera</taxon>
        <taxon>Apocrita</taxon>
        <taxon>Proctotrupomorpha</taxon>
        <taxon>Chalcidoidea</taxon>
        <taxon>Aphelinidae</taxon>
        <taxon>Aphelininae</taxon>
        <taxon>Eretmocerus</taxon>
    </lineage>
</organism>
<protein>
    <submittedName>
        <fullName evidence="1">Uncharacterized protein</fullName>
    </submittedName>
</protein>
<sequence>MFLATFGWGVGKPTRVGVYQWKYTDYSETESGKVRECQDNILEVWFGKGRRTRTNDEEEQTYEEAEQKGEEDLYEKNSHKKRKSTPPKNGTKSEDAGSMEKFVVRGNSNYEDAFIYTLSYATKITRTEGNSHDSAGK</sequence>
<proteinExistence type="predicted"/>
<evidence type="ECO:0000313" key="1">
    <source>
        <dbReference type="EMBL" id="KAJ8672199.1"/>
    </source>
</evidence>
<name>A0ACC2NPG2_9HYME</name>
<dbReference type="Proteomes" id="UP001239111">
    <property type="component" value="Chromosome 3"/>
</dbReference>
<keyword evidence="2" id="KW-1185">Reference proteome</keyword>
<reference evidence="1" key="1">
    <citation type="submission" date="2023-04" db="EMBL/GenBank/DDBJ databases">
        <title>A chromosome-level genome assembly of the parasitoid wasp Eretmocerus hayati.</title>
        <authorList>
            <person name="Zhong Y."/>
            <person name="Liu S."/>
            <person name="Liu Y."/>
        </authorList>
    </citation>
    <scope>NUCLEOTIDE SEQUENCE</scope>
    <source>
        <strain evidence="1">ZJU_SS_LIU_2023</strain>
    </source>
</reference>